<keyword evidence="2" id="KW-1185">Reference proteome</keyword>
<gene>
    <name evidence="1" type="ORF">CEXT_280211</name>
</gene>
<comment type="caution">
    <text evidence="1">The sequence shown here is derived from an EMBL/GenBank/DDBJ whole genome shotgun (WGS) entry which is preliminary data.</text>
</comment>
<dbReference type="Proteomes" id="UP001054945">
    <property type="component" value="Unassembled WGS sequence"/>
</dbReference>
<accession>A0AAV4NG25</accession>
<organism evidence="1 2">
    <name type="scientific">Caerostris extrusa</name>
    <name type="common">Bark spider</name>
    <name type="synonym">Caerostris bankana</name>
    <dbReference type="NCBI Taxonomy" id="172846"/>
    <lineage>
        <taxon>Eukaryota</taxon>
        <taxon>Metazoa</taxon>
        <taxon>Ecdysozoa</taxon>
        <taxon>Arthropoda</taxon>
        <taxon>Chelicerata</taxon>
        <taxon>Arachnida</taxon>
        <taxon>Araneae</taxon>
        <taxon>Araneomorphae</taxon>
        <taxon>Entelegynae</taxon>
        <taxon>Araneoidea</taxon>
        <taxon>Araneidae</taxon>
        <taxon>Caerostris</taxon>
    </lineage>
</organism>
<evidence type="ECO:0008006" key="3">
    <source>
        <dbReference type="Google" id="ProtNLM"/>
    </source>
</evidence>
<proteinExistence type="predicted"/>
<dbReference type="EMBL" id="BPLR01003360">
    <property type="protein sequence ID" value="GIX83732.1"/>
    <property type="molecule type" value="Genomic_DNA"/>
</dbReference>
<dbReference type="AlphaFoldDB" id="A0AAV4NG25"/>
<name>A0AAV4NG25_CAEEX</name>
<sequence length="107" mass="12468">MDISTAPILDITIQHFFLLSAWSRECHIFKNPTSNVSRSNSNARGILGMREETYALPGNELLCEWYRNWASFFYELATDRVVLLSTTNVKRSFGWFDFLSYSEFLLV</sequence>
<protein>
    <recommendedName>
        <fullName evidence="3">Maturase K</fullName>
    </recommendedName>
</protein>
<reference evidence="1 2" key="1">
    <citation type="submission" date="2021-06" db="EMBL/GenBank/DDBJ databases">
        <title>Caerostris extrusa draft genome.</title>
        <authorList>
            <person name="Kono N."/>
            <person name="Arakawa K."/>
        </authorList>
    </citation>
    <scope>NUCLEOTIDE SEQUENCE [LARGE SCALE GENOMIC DNA]</scope>
</reference>
<evidence type="ECO:0000313" key="1">
    <source>
        <dbReference type="EMBL" id="GIX83732.1"/>
    </source>
</evidence>
<evidence type="ECO:0000313" key="2">
    <source>
        <dbReference type="Proteomes" id="UP001054945"/>
    </source>
</evidence>